<dbReference type="EMBL" id="MKVH01000008">
    <property type="protein sequence ID" value="OJX59995.1"/>
    <property type="molecule type" value="Genomic_DNA"/>
</dbReference>
<dbReference type="Pfam" id="PF18962">
    <property type="entry name" value="Por_Secre_tail"/>
    <property type="match status" value="1"/>
</dbReference>
<dbReference type="Proteomes" id="UP000184233">
    <property type="component" value="Unassembled WGS sequence"/>
</dbReference>
<gene>
    <name evidence="4" type="ORF">BGO89_08370</name>
</gene>
<feature type="signal peptide" evidence="2">
    <location>
        <begin position="1"/>
        <end position="22"/>
    </location>
</feature>
<organism evidence="4 5">
    <name type="scientific">Candidatus Kapaibacterium thiocyanatum</name>
    <dbReference type="NCBI Taxonomy" id="1895771"/>
    <lineage>
        <taxon>Bacteria</taxon>
        <taxon>Pseudomonadati</taxon>
        <taxon>Candidatus Kapaibacteriota</taxon>
        <taxon>Candidatus Kapaibacteriia</taxon>
        <taxon>Candidatus Kapaibacteriales</taxon>
        <taxon>Candidatus Kapaibacteriaceae</taxon>
        <taxon>Candidatus Kapaibacterium</taxon>
    </lineage>
</organism>
<dbReference type="InterPro" id="IPR026444">
    <property type="entry name" value="Secre_tail"/>
</dbReference>
<dbReference type="NCBIfam" id="TIGR04183">
    <property type="entry name" value="Por_Secre_tail"/>
    <property type="match status" value="1"/>
</dbReference>
<feature type="domain" description="Secretion system C-terminal sorting" evidence="3">
    <location>
        <begin position="164"/>
        <end position="226"/>
    </location>
</feature>
<sequence length="236" mass="24550">MKNQTLALAAALMLAFGVDASAQSLKLDSQDPQPVKATPGGGTATTHAQLRNVGSGTVPVNFRADLSRVVDGHNVSICFGDLCYFVFPDDNPADRDGFDVLPDGTTDLKAQLSPGGIEGTSTITYTLFNNGNPGDSLQYTVTFVIGNATSVREIGEASGVRVGPNPATGIVTIQGDIISTVIGVDIYDAQGSIVRSVMPSRTSTLTLPVNGLAAGSYHVILTTDKDVFRAPITVVH</sequence>
<evidence type="ECO:0000313" key="4">
    <source>
        <dbReference type="EMBL" id="OJX59995.1"/>
    </source>
</evidence>
<evidence type="ECO:0000256" key="2">
    <source>
        <dbReference type="SAM" id="SignalP"/>
    </source>
</evidence>
<evidence type="ECO:0000256" key="1">
    <source>
        <dbReference type="SAM" id="MobiDB-lite"/>
    </source>
</evidence>
<evidence type="ECO:0000259" key="3">
    <source>
        <dbReference type="Pfam" id="PF18962"/>
    </source>
</evidence>
<comment type="caution">
    <text evidence="4">The sequence shown here is derived from an EMBL/GenBank/DDBJ whole genome shotgun (WGS) entry which is preliminary data.</text>
</comment>
<protein>
    <recommendedName>
        <fullName evidence="3">Secretion system C-terminal sorting domain-containing protein</fullName>
    </recommendedName>
</protein>
<dbReference type="STRING" id="1895771.BGO89_08370"/>
<dbReference type="AlphaFoldDB" id="A0A1M3L3U7"/>
<proteinExistence type="predicted"/>
<feature type="chain" id="PRO_5012183219" description="Secretion system C-terminal sorting domain-containing protein" evidence="2">
    <location>
        <begin position="23"/>
        <end position="236"/>
    </location>
</feature>
<reference evidence="4 5" key="1">
    <citation type="submission" date="2016-09" db="EMBL/GenBank/DDBJ databases">
        <title>Genome-resolved meta-omics ties microbial dynamics to process performance in biotechnology for thiocyanate degradation.</title>
        <authorList>
            <person name="Kantor R.S."/>
            <person name="Huddy R.J."/>
            <person name="Iyer R."/>
            <person name="Thomas B.C."/>
            <person name="Brown C.T."/>
            <person name="Anantharaman K."/>
            <person name="Tringe S."/>
            <person name="Hettich R.L."/>
            <person name="Harrison S.T."/>
            <person name="Banfield J.F."/>
        </authorList>
    </citation>
    <scope>NUCLEOTIDE SEQUENCE [LARGE SCALE GENOMIC DNA]</scope>
    <source>
        <strain evidence="4">59-99</strain>
    </source>
</reference>
<keyword evidence="2" id="KW-0732">Signal</keyword>
<name>A0A1M3L3U7_9BACT</name>
<feature type="region of interest" description="Disordered" evidence="1">
    <location>
        <begin position="27"/>
        <end position="48"/>
    </location>
</feature>
<evidence type="ECO:0000313" key="5">
    <source>
        <dbReference type="Proteomes" id="UP000184233"/>
    </source>
</evidence>
<accession>A0A1M3L3U7</accession>